<sequence>MLKAIIYTFPKERVRVKNEAPPSFAAGNNANLTNYWMIEGPRSYRQSILNDKIRSSHLTRSYLGYWI</sequence>
<accession>A0A7W1WTP8</accession>
<protein>
    <submittedName>
        <fullName evidence="1">Uncharacterized protein</fullName>
    </submittedName>
</protein>
<name>A0A7W1WTP8_9BACL</name>
<gene>
    <name evidence="1" type="ORF">H1191_16285</name>
</gene>
<reference evidence="1 2" key="1">
    <citation type="submission" date="2020-07" db="EMBL/GenBank/DDBJ databases">
        <authorList>
            <person name="Feng H."/>
        </authorList>
    </citation>
    <scope>NUCLEOTIDE SEQUENCE [LARGE SCALE GENOMIC DNA]</scope>
    <source>
        <strain evidence="2">s-10</strain>
    </source>
</reference>
<dbReference type="RefSeq" id="WP_181753729.1">
    <property type="nucleotide sequence ID" value="NZ_JACEIQ010000020.1"/>
</dbReference>
<proteinExistence type="predicted"/>
<dbReference type="Proteomes" id="UP000535491">
    <property type="component" value="Unassembled WGS sequence"/>
</dbReference>
<keyword evidence="2" id="KW-1185">Reference proteome</keyword>
<evidence type="ECO:0000313" key="2">
    <source>
        <dbReference type="Proteomes" id="UP000535491"/>
    </source>
</evidence>
<evidence type="ECO:0000313" key="1">
    <source>
        <dbReference type="EMBL" id="MBA4495849.1"/>
    </source>
</evidence>
<organism evidence="1 2">
    <name type="scientific">Paenactinomyces guangxiensis</name>
    <dbReference type="NCBI Taxonomy" id="1490290"/>
    <lineage>
        <taxon>Bacteria</taxon>
        <taxon>Bacillati</taxon>
        <taxon>Bacillota</taxon>
        <taxon>Bacilli</taxon>
        <taxon>Bacillales</taxon>
        <taxon>Thermoactinomycetaceae</taxon>
        <taxon>Paenactinomyces</taxon>
    </lineage>
</organism>
<comment type="caution">
    <text evidence="1">The sequence shown here is derived from an EMBL/GenBank/DDBJ whole genome shotgun (WGS) entry which is preliminary data.</text>
</comment>
<dbReference type="EMBL" id="JACEIQ010000020">
    <property type="protein sequence ID" value="MBA4495849.1"/>
    <property type="molecule type" value="Genomic_DNA"/>
</dbReference>
<dbReference type="AlphaFoldDB" id="A0A7W1WTP8"/>